<dbReference type="Proteomes" id="UP000653305">
    <property type="component" value="Unassembled WGS sequence"/>
</dbReference>
<gene>
    <name evidence="1" type="ORF">PHJA_002282500</name>
</gene>
<dbReference type="PANTHER" id="PTHR34197:SF3">
    <property type="entry name" value="DUF740 FAMILY PROTEIN"/>
    <property type="match status" value="1"/>
</dbReference>
<dbReference type="PANTHER" id="PTHR34197">
    <property type="entry name" value="OS04G0591300 PROTEIN"/>
    <property type="match status" value="1"/>
</dbReference>
<accession>A0A830D2C6</accession>
<keyword evidence="2" id="KW-1185">Reference proteome</keyword>
<evidence type="ECO:0000313" key="1">
    <source>
        <dbReference type="EMBL" id="GFQ01386.1"/>
    </source>
</evidence>
<sequence length="194" mass="21776">MKQRVAMKLRVEAVESNSQGPCKKHPISSPVGVCAFCLNDKLVQLQRSNHRTSSSTTEFDCVGNISIFEEYEKHLRRSNSSCAEAKKGNGLWRIRDFFGRIIKNKGGEKGNFVFSGDQSEISVSDKLGVSSSSRSRSFSTSKISDSHNFYGSNRMELCGIYENYCVPKRSAFQVEESDFSTIESDFIDLKLDLL</sequence>
<evidence type="ECO:0000313" key="2">
    <source>
        <dbReference type="Proteomes" id="UP000653305"/>
    </source>
</evidence>
<name>A0A830D2C6_9LAMI</name>
<proteinExistence type="predicted"/>
<reference evidence="1" key="1">
    <citation type="submission" date="2020-07" db="EMBL/GenBank/DDBJ databases">
        <title>Ethylene signaling mediates host invasion by parasitic plants.</title>
        <authorList>
            <person name="Yoshida S."/>
        </authorList>
    </citation>
    <scope>NUCLEOTIDE SEQUENCE</scope>
    <source>
        <strain evidence="1">Okayama</strain>
    </source>
</reference>
<dbReference type="OrthoDB" id="1931940at2759"/>
<dbReference type="AlphaFoldDB" id="A0A830D2C6"/>
<protein>
    <submittedName>
        <fullName evidence="1">Uncharacterized protein</fullName>
    </submittedName>
</protein>
<dbReference type="EMBL" id="BMAC01000677">
    <property type="protein sequence ID" value="GFQ01386.1"/>
    <property type="molecule type" value="Genomic_DNA"/>
</dbReference>
<organism evidence="1 2">
    <name type="scientific">Phtheirospermum japonicum</name>
    <dbReference type="NCBI Taxonomy" id="374723"/>
    <lineage>
        <taxon>Eukaryota</taxon>
        <taxon>Viridiplantae</taxon>
        <taxon>Streptophyta</taxon>
        <taxon>Embryophyta</taxon>
        <taxon>Tracheophyta</taxon>
        <taxon>Spermatophyta</taxon>
        <taxon>Magnoliopsida</taxon>
        <taxon>eudicotyledons</taxon>
        <taxon>Gunneridae</taxon>
        <taxon>Pentapetalae</taxon>
        <taxon>asterids</taxon>
        <taxon>lamiids</taxon>
        <taxon>Lamiales</taxon>
        <taxon>Orobanchaceae</taxon>
        <taxon>Orobanchaceae incertae sedis</taxon>
        <taxon>Phtheirospermum</taxon>
    </lineage>
</organism>
<comment type="caution">
    <text evidence="1">The sequence shown here is derived from an EMBL/GenBank/DDBJ whole genome shotgun (WGS) entry which is preliminary data.</text>
</comment>